<dbReference type="Gene3D" id="1.25.10.10">
    <property type="entry name" value="Leucine-rich Repeat Variant"/>
    <property type="match status" value="1"/>
</dbReference>
<dbReference type="Pfam" id="PF08324">
    <property type="entry name" value="PUL"/>
    <property type="match status" value="1"/>
</dbReference>
<dbReference type="PROSITE" id="PS00194">
    <property type="entry name" value="THIOREDOXIN_1"/>
    <property type="match status" value="1"/>
</dbReference>
<feature type="domain" description="PUL" evidence="5">
    <location>
        <begin position="293"/>
        <end position="569"/>
    </location>
</feature>
<evidence type="ECO:0000313" key="7">
    <source>
        <dbReference type="EMBL" id="KAF5724329.1"/>
    </source>
</evidence>
<keyword evidence="2" id="KW-0645">Protease</keyword>
<dbReference type="Gene3D" id="3.40.30.10">
    <property type="entry name" value="Glutaredoxin"/>
    <property type="match status" value="1"/>
</dbReference>
<name>A0A8H5Z530_9HYPO</name>
<dbReference type="PROSITE" id="PS51396">
    <property type="entry name" value="PUL"/>
    <property type="match status" value="1"/>
</dbReference>
<reference evidence="7 8" key="1">
    <citation type="submission" date="2020-05" db="EMBL/GenBank/DDBJ databases">
        <title>Identification and distribution of gene clusters putatively required for synthesis of sphingolipid metabolism inhibitors in phylogenetically diverse species of the filamentous fungus Fusarium.</title>
        <authorList>
            <person name="Kim H.-S."/>
            <person name="Busman M."/>
            <person name="Brown D.W."/>
            <person name="Divon H."/>
            <person name="Uhlig S."/>
            <person name="Proctor R.H."/>
        </authorList>
    </citation>
    <scope>NUCLEOTIDE SEQUENCE [LARGE SCALE GENOMIC DNA]</scope>
    <source>
        <strain evidence="7 8">NRRL 66235</strain>
    </source>
</reference>
<dbReference type="EMBL" id="JAAOAN010000038">
    <property type="protein sequence ID" value="KAF5724329.1"/>
    <property type="molecule type" value="Genomic_DNA"/>
</dbReference>
<organism evidence="7 8">
    <name type="scientific">Fusarium mundagurra</name>
    <dbReference type="NCBI Taxonomy" id="1567541"/>
    <lineage>
        <taxon>Eukaryota</taxon>
        <taxon>Fungi</taxon>
        <taxon>Dikarya</taxon>
        <taxon>Ascomycota</taxon>
        <taxon>Pezizomycotina</taxon>
        <taxon>Sordariomycetes</taxon>
        <taxon>Hypocreomycetidae</taxon>
        <taxon>Hypocreales</taxon>
        <taxon>Nectriaceae</taxon>
        <taxon>Fusarium</taxon>
        <taxon>Fusarium fujikuroi species complex</taxon>
    </lineage>
</organism>
<proteinExistence type="inferred from homology"/>
<dbReference type="SUPFAM" id="SSF52833">
    <property type="entry name" value="Thioredoxin-like"/>
    <property type="match status" value="1"/>
</dbReference>
<protein>
    <submittedName>
        <fullName evidence="7">PPPDE peptidase domain-containing protein</fullName>
    </submittedName>
</protein>
<dbReference type="InterPro" id="IPR008580">
    <property type="entry name" value="PPPDE_dom"/>
</dbReference>
<evidence type="ECO:0000313" key="8">
    <source>
        <dbReference type="Proteomes" id="UP000544331"/>
    </source>
</evidence>
<dbReference type="InterPro" id="IPR017937">
    <property type="entry name" value="Thioredoxin_CS"/>
</dbReference>
<dbReference type="OrthoDB" id="21221at2759"/>
<dbReference type="InterPro" id="IPR036249">
    <property type="entry name" value="Thioredoxin-like_sf"/>
</dbReference>
<dbReference type="GO" id="GO:0070646">
    <property type="term" value="P:protein modification by small protein removal"/>
    <property type="evidence" value="ECO:0007669"/>
    <property type="project" value="TreeGrafter"/>
</dbReference>
<dbReference type="Pfam" id="PF00085">
    <property type="entry name" value="Thioredoxin"/>
    <property type="match status" value="1"/>
</dbReference>
<dbReference type="AlphaFoldDB" id="A0A8H5Z530"/>
<dbReference type="Gene3D" id="3.90.1720.30">
    <property type="entry name" value="PPPDE domains"/>
    <property type="match status" value="1"/>
</dbReference>
<gene>
    <name evidence="7" type="ORF">FMUND_952</name>
</gene>
<dbReference type="PANTHER" id="PTHR12378:SF7">
    <property type="entry name" value="DESUMOYLATING ISOPEPTIDASE 1"/>
    <property type="match status" value="1"/>
</dbReference>
<feature type="domain" description="Thioredoxin" evidence="4">
    <location>
        <begin position="154"/>
        <end position="277"/>
    </location>
</feature>
<dbReference type="PROSITE" id="PS51352">
    <property type="entry name" value="THIOREDOXIN_2"/>
    <property type="match status" value="1"/>
</dbReference>
<dbReference type="InterPro" id="IPR013535">
    <property type="entry name" value="PUL_dom"/>
</dbReference>
<dbReference type="CDD" id="cd02947">
    <property type="entry name" value="TRX_family"/>
    <property type="match status" value="1"/>
</dbReference>
<comment type="caution">
    <text evidence="7">The sequence shown here is derived from an EMBL/GenBank/DDBJ whole genome shotgun (WGS) entry which is preliminary data.</text>
</comment>
<keyword evidence="3" id="KW-0378">Hydrolase</keyword>
<dbReference type="SMART" id="SM01179">
    <property type="entry name" value="DUF862"/>
    <property type="match status" value="1"/>
</dbReference>
<sequence length="679" mass="74805">MDVQLFVYDLSRGLARQMSMGLLGFQLDAIYHTSIEPNGKEYVYDGGIIAIRPGSSHLGQPLEKIHLGTTNLPMDVIEEFLDSLRPIFTLEAYDLFHHNCNNFSDSFANFLLGKGIPEHIVKMPQAVLDSPMGRMLLPQLTQGINAGRQNGSILGLQQSAQTPSAPKHGVKIVSNSAEFDRLMNGAKNSCAVVFFTSATCPPCKVLYPIYDELAEEIGEKATLIKVDIAQPQAHEIGSRYSIRATPTIVTFLRGEEENRWSGADPAALRGNVQLLVQMAHPCHPHERLRLPTFANPNAKPVLYAKVPPLDKLLVKMGDEVASKPEVQALKKYLEDRAKDGPSSAVIPEMNHLSSLVRDSVTTLSIDILFTIVDLFRCALSDPRVSGYFAEEKNHETVRTVLDFVNQQSGCPYALRLVTLQMACNFFSTPLFSDEIMRDNSLRSAVILLVSSSFLDESHNNVRVAGSSLLFNLSVANRRARQESKPTLSGDDEIELAASVVEAIALEEKSAEALHGMLLALGHLVYGTPLDGDLPDLLQTVGAGENILGKKSRFPDEKLVSEVGKELLELYSNMERGISLNPFFNEVEMPIGFCSNHGIFQSARVWQAIRKATANPFIKKIFSNVEMAFPTCNFQGCAANVCCITVNVCAGSYQHPDPLQKPFFRCKDEGLSFTNLCEEV</sequence>
<evidence type="ECO:0000259" key="4">
    <source>
        <dbReference type="PROSITE" id="PS51352"/>
    </source>
</evidence>
<evidence type="ECO:0000259" key="5">
    <source>
        <dbReference type="PROSITE" id="PS51396"/>
    </source>
</evidence>
<dbReference type="InterPro" id="IPR011989">
    <property type="entry name" value="ARM-like"/>
</dbReference>
<dbReference type="GO" id="GO:0008233">
    <property type="term" value="F:peptidase activity"/>
    <property type="evidence" value="ECO:0007669"/>
    <property type="project" value="UniProtKB-KW"/>
</dbReference>
<dbReference type="GO" id="GO:0006508">
    <property type="term" value="P:proteolysis"/>
    <property type="evidence" value="ECO:0007669"/>
    <property type="project" value="UniProtKB-KW"/>
</dbReference>
<evidence type="ECO:0000256" key="1">
    <source>
        <dbReference type="ARBA" id="ARBA00008140"/>
    </source>
</evidence>
<dbReference type="Proteomes" id="UP000544331">
    <property type="component" value="Unassembled WGS sequence"/>
</dbReference>
<dbReference type="Pfam" id="PF05903">
    <property type="entry name" value="Peptidase_C97"/>
    <property type="match status" value="1"/>
</dbReference>
<evidence type="ECO:0000256" key="2">
    <source>
        <dbReference type="ARBA" id="ARBA00022670"/>
    </source>
</evidence>
<comment type="similarity">
    <text evidence="1">Belongs to the DeSI family.</text>
</comment>
<evidence type="ECO:0000256" key="3">
    <source>
        <dbReference type="ARBA" id="ARBA00022801"/>
    </source>
</evidence>
<accession>A0A8H5Z530</accession>
<evidence type="ECO:0000259" key="6">
    <source>
        <dbReference type="PROSITE" id="PS51858"/>
    </source>
</evidence>
<dbReference type="InterPro" id="IPR042266">
    <property type="entry name" value="PPPDE_sf"/>
</dbReference>
<dbReference type="PROSITE" id="PS51858">
    <property type="entry name" value="PPPDE"/>
    <property type="match status" value="1"/>
</dbReference>
<feature type="domain" description="PPPDE" evidence="6">
    <location>
        <begin position="1"/>
        <end position="141"/>
    </location>
</feature>
<dbReference type="InterPro" id="IPR013766">
    <property type="entry name" value="Thioredoxin_domain"/>
</dbReference>
<dbReference type="PANTHER" id="PTHR12378">
    <property type="entry name" value="DESUMOYLATING ISOPEPTIDASE"/>
    <property type="match status" value="1"/>
</dbReference>
<keyword evidence="8" id="KW-1185">Reference proteome</keyword>